<dbReference type="Gene3D" id="3.90.1150.10">
    <property type="entry name" value="Aspartate Aminotransferase, domain 1"/>
    <property type="match status" value="1"/>
</dbReference>
<dbReference type="AlphaFoldDB" id="A0AAV3U200"/>
<gene>
    <name evidence="11" type="ORF">GCM10025791_15850</name>
</gene>
<evidence type="ECO:0000256" key="7">
    <source>
        <dbReference type="PIRSR" id="PIRSR000524-50"/>
    </source>
</evidence>
<dbReference type="InterPro" id="IPR020578">
    <property type="entry name" value="Aminotrans_V_PyrdxlP_BS"/>
</dbReference>
<comment type="caution">
    <text evidence="11">The sequence shown here is derived from an EMBL/GenBank/DDBJ whole genome shotgun (WGS) entry which is preliminary data.</text>
</comment>
<dbReference type="InterPro" id="IPR015424">
    <property type="entry name" value="PyrdxlP-dep_Trfase"/>
</dbReference>
<evidence type="ECO:0000256" key="8">
    <source>
        <dbReference type="RuleBase" id="RU004075"/>
    </source>
</evidence>
<evidence type="ECO:0000256" key="9">
    <source>
        <dbReference type="RuleBase" id="RU004504"/>
    </source>
</evidence>
<evidence type="ECO:0000256" key="3">
    <source>
        <dbReference type="ARBA" id="ARBA00022576"/>
    </source>
</evidence>
<feature type="domain" description="Aminotransferase class V" evidence="10">
    <location>
        <begin position="43"/>
        <end position="328"/>
    </location>
</feature>
<feature type="modified residue" description="N6-(pyridoxal phosphate)lysine" evidence="7">
    <location>
        <position position="206"/>
    </location>
</feature>
<evidence type="ECO:0000313" key="11">
    <source>
        <dbReference type="EMBL" id="GAA4938614.1"/>
    </source>
</evidence>
<dbReference type="GO" id="GO:0019265">
    <property type="term" value="P:glycine biosynthetic process, by transamination of glyoxylate"/>
    <property type="evidence" value="ECO:0007669"/>
    <property type="project" value="TreeGrafter"/>
</dbReference>
<evidence type="ECO:0000256" key="2">
    <source>
        <dbReference type="ARBA" id="ARBA00009236"/>
    </source>
</evidence>
<dbReference type="SUPFAM" id="SSF53383">
    <property type="entry name" value="PLP-dependent transferases"/>
    <property type="match status" value="1"/>
</dbReference>
<dbReference type="GO" id="GO:0004760">
    <property type="term" value="F:L-serine-pyruvate transaminase activity"/>
    <property type="evidence" value="ECO:0007669"/>
    <property type="project" value="TreeGrafter"/>
</dbReference>
<keyword evidence="12" id="KW-1185">Reference proteome</keyword>
<dbReference type="FunFam" id="3.40.640.10:FF:000027">
    <property type="entry name" value="Serine--pyruvate aminotransferase, mitochondrial"/>
    <property type="match status" value="1"/>
</dbReference>
<evidence type="ECO:0000256" key="1">
    <source>
        <dbReference type="ARBA" id="ARBA00001933"/>
    </source>
</evidence>
<feature type="binding site" evidence="6">
    <location>
        <position position="349"/>
    </location>
    <ligand>
        <name>substrate</name>
    </ligand>
</feature>
<keyword evidence="4" id="KW-0808">Transferase</keyword>
<evidence type="ECO:0000313" key="12">
    <source>
        <dbReference type="Proteomes" id="UP001409585"/>
    </source>
</evidence>
<accession>A0AAV3U200</accession>
<dbReference type="GO" id="GO:0008453">
    <property type="term" value="F:alanine-glyoxylate transaminase activity"/>
    <property type="evidence" value="ECO:0007669"/>
    <property type="project" value="TreeGrafter"/>
</dbReference>
<dbReference type="InterPro" id="IPR015422">
    <property type="entry name" value="PyrdxlP-dep_Trfase_small"/>
</dbReference>
<dbReference type="PROSITE" id="PS00595">
    <property type="entry name" value="AA_TRANSFER_CLASS_5"/>
    <property type="match status" value="1"/>
</dbReference>
<dbReference type="PIRSF" id="PIRSF000524">
    <property type="entry name" value="SPT"/>
    <property type="match status" value="1"/>
</dbReference>
<dbReference type="InterPro" id="IPR000192">
    <property type="entry name" value="Aminotrans_V_dom"/>
</dbReference>
<dbReference type="Gene3D" id="3.40.640.10">
    <property type="entry name" value="Type I PLP-dependent aspartate aminotransferase-like (Major domain)"/>
    <property type="match status" value="1"/>
</dbReference>
<dbReference type="Proteomes" id="UP001409585">
    <property type="component" value="Unassembled WGS sequence"/>
</dbReference>
<dbReference type="EMBL" id="BAABLX010000009">
    <property type="protein sequence ID" value="GAA4938614.1"/>
    <property type="molecule type" value="Genomic_DNA"/>
</dbReference>
<organism evidence="11 12">
    <name type="scientific">Halioxenophilus aromaticivorans</name>
    <dbReference type="NCBI Taxonomy" id="1306992"/>
    <lineage>
        <taxon>Bacteria</taxon>
        <taxon>Pseudomonadati</taxon>
        <taxon>Pseudomonadota</taxon>
        <taxon>Gammaproteobacteria</taxon>
        <taxon>Alteromonadales</taxon>
        <taxon>Alteromonadaceae</taxon>
        <taxon>Halioxenophilus</taxon>
    </lineage>
</organism>
<comment type="similarity">
    <text evidence="2 8">Belongs to the class-V pyridoxal-phosphate-dependent aminotransferase family.</text>
</comment>
<dbReference type="InterPro" id="IPR015421">
    <property type="entry name" value="PyrdxlP-dep_Trfase_major"/>
</dbReference>
<name>A0AAV3U200_9ALTE</name>
<evidence type="ECO:0000256" key="6">
    <source>
        <dbReference type="PIRSR" id="PIRSR000524-1"/>
    </source>
</evidence>
<dbReference type="InterPro" id="IPR024169">
    <property type="entry name" value="SP_NH2Trfase/AEP_transaminase"/>
</dbReference>
<protein>
    <submittedName>
        <fullName evidence="11">Alanine--glyoxylate aminotransferase family protein</fullName>
    </submittedName>
</protein>
<proteinExistence type="inferred from homology"/>
<keyword evidence="5 7" id="KW-0663">Pyridoxal phosphate</keyword>
<dbReference type="PANTHER" id="PTHR21152">
    <property type="entry name" value="AMINOTRANSFERASE CLASS V"/>
    <property type="match status" value="1"/>
</dbReference>
<dbReference type="RefSeq" id="WP_345419756.1">
    <property type="nucleotide sequence ID" value="NZ_AP031496.1"/>
</dbReference>
<keyword evidence="3 11" id="KW-0032">Aminotransferase</keyword>
<comment type="cofactor">
    <cofactor evidence="1 7 9">
        <name>pyridoxal 5'-phosphate</name>
        <dbReference type="ChEBI" id="CHEBI:597326"/>
    </cofactor>
</comment>
<evidence type="ECO:0000256" key="4">
    <source>
        <dbReference type="ARBA" id="ARBA00022679"/>
    </source>
</evidence>
<dbReference type="Pfam" id="PF00266">
    <property type="entry name" value="Aminotran_5"/>
    <property type="match status" value="1"/>
</dbReference>
<sequence length="401" mass="43597">MPVSLPPVKRLHDILPEEPLLMMGAGPVPIPAPVAAANGIVINHLGDTMSRVLEQVKTMGRYIFQTETPWLMGVAGPGSAAMEMAVINLVSSGDRVLSVCNGFFSSRLSEMAHRVGGEVERLTVADGHSADPEQIRAAMQRFKPRVITLVQGETSNTTCNVHLPEIAKIAREHDCLVIVDAVCTLSTMPLPMDEWGIDAVITGGQKGLSCIPGISLVAFSERAWECINNRPQPVAHWTLDATLATNFWHKASYHYTAPVSGLLALHEAMRLVCDETLEARYQRHRQCSNALQGAIETLGLTLYVPEAARLNSVVGIALPESLTSAQVCQHISHHYRVEIAGSFGPPIVRIGQMGEQCRAHNLFRGLHALGSTFKDLGVKVDVPAAMAELENQLQNQRQHSL</sequence>
<reference evidence="12" key="1">
    <citation type="journal article" date="2019" name="Int. J. Syst. Evol. Microbiol.">
        <title>The Global Catalogue of Microorganisms (GCM) 10K type strain sequencing project: providing services to taxonomists for standard genome sequencing and annotation.</title>
        <authorList>
            <consortium name="The Broad Institute Genomics Platform"/>
            <consortium name="The Broad Institute Genome Sequencing Center for Infectious Disease"/>
            <person name="Wu L."/>
            <person name="Ma J."/>
        </authorList>
    </citation>
    <scope>NUCLEOTIDE SEQUENCE [LARGE SCALE GENOMIC DNA]</scope>
    <source>
        <strain evidence="12">JCM 19134</strain>
    </source>
</reference>
<dbReference type="PANTHER" id="PTHR21152:SF40">
    <property type="entry name" value="ALANINE--GLYOXYLATE AMINOTRANSFERASE"/>
    <property type="match status" value="1"/>
</dbReference>
<evidence type="ECO:0000256" key="5">
    <source>
        <dbReference type="ARBA" id="ARBA00022898"/>
    </source>
</evidence>
<evidence type="ECO:0000259" key="10">
    <source>
        <dbReference type="Pfam" id="PF00266"/>
    </source>
</evidence>